<proteinExistence type="inferred from homology"/>
<dbReference type="Pfam" id="PF13715">
    <property type="entry name" value="CarbopepD_reg_2"/>
    <property type="match status" value="1"/>
</dbReference>
<dbReference type="Pfam" id="PF07715">
    <property type="entry name" value="Plug"/>
    <property type="match status" value="1"/>
</dbReference>
<gene>
    <name evidence="4" type="ORF">FEF09_22355</name>
</gene>
<dbReference type="SUPFAM" id="SSF49464">
    <property type="entry name" value="Carboxypeptidase regulatory domain-like"/>
    <property type="match status" value="1"/>
</dbReference>
<accession>A0A5C6LLF1</accession>
<feature type="chain" id="PRO_5022904603" description="TonB-dependent receptor plug domain-containing protein" evidence="2">
    <location>
        <begin position="17"/>
        <end position="206"/>
    </location>
</feature>
<evidence type="ECO:0000256" key="2">
    <source>
        <dbReference type="SAM" id="SignalP"/>
    </source>
</evidence>
<dbReference type="PROSITE" id="PS52016">
    <property type="entry name" value="TONB_DEPENDENT_REC_3"/>
    <property type="match status" value="1"/>
</dbReference>
<dbReference type="GO" id="GO:0009279">
    <property type="term" value="C:cell outer membrane"/>
    <property type="evidence" value="ECO:0007669"/>
    <property type="project" value="UniProtKB-SubCell"/>
</dbReference>
<keyword evidence="1" id="KW-0472">Membrane</keyword>
<dbReference type="SUPFAM" id="SSF56935">
    <property type="entry name" value="Porins"/>
    <property type="match status" value="1"/>
</dbReference>
<evidence type="ECO:0000259" key="3">
    <source>
        <dbReference type="Pfam" id="PF07715"/>
    </source>
</evidence>
<dbReference type="InterPro" id="IPR039426">
    <property type="entry name" value="TonB-dep_rcpt-like"/>
</dbReference>
<name>A0A5C6LLF1_9BACT</name>
<feature type="domain" description="TonB-dependent receptor plug" evidence="3">
    <location>
        <begin position="139"/>
        <end position="195"/>
    </location>
</feature>
<sequence>MLLLLICAFHTHISLAAIHSSGPPITISGKIIARDGTPVIGATIRVKGSGAGATTNASGVFTLTAIPDNAVLVISSMGYNTMEFTLKPTEKGISATPAKATDAENIRLTEGPAPYLNITLSAAVQELGESVVIAYGTVKKRDLTGSVVSIKEADITATPVNNAMEALQGKVAGMDIMRGSGAVGTNVNILLRGSRSIMAITALFLS</sequence>
<evidence type="ECO:0000313" key="5">
    <source>
        <dbReference type="Proteomes" id="UP000318815"/>
    </source>
</evidence>
<feature type="signal peptide" evidence="2">
    <location>
        <begin position="1"/>
        <end position="16"/>
    </location>
</feature>
<dbReference type="Gene3D" id="2.170.130.10">
    <property type="entry name" value="TonB-dependent receptor, plug domain"/>
    <property type="match status" value="1"/>
</dbReference>
<keyword evidence="2" id="KW-0732">Signal</keyword>
<dbReference type="OrthoDB" id="9768177at2"/>
<dbReference type="AlphaFoldDB" id="A0A5C6LLF1"/>
<comment type="subcellular location">
    <subcellularLocation>
        <location evidence="1">Cell outer membrane</location>
        <topology evidence="1">Multi-pass membrane protein</topology>
    </subcellularLocation>
</comment>
<dbReference type="InterPro" id="IPR012910">
    <property type="entry name" value="Plug_dom"/>
</dbReference>
<dbReference type="RefSeq" id="WP_146307165.1">
    <property type="nucleotide sequence ID" value="NZ_VOHS01000030.1"/>
</dbReference>
<keyword evidence="1" id="KW-0812">Transmembrane</keyword>
<dbReference type="InterPro" id="IPR037066">
    <property type="entry name" value="Plug_dom_sf"/>
</dbReference>
<dbReference type="InterPro" id="IPR008969">
    <property type="entry name" value="CarboxyPept-like_regulatory"/>
</dbReference>
<keyword evidence="1" id="KW-1134">Transmembrane beta strand</keyword>
<keyword evidence="5" id="KW-1185">Reference proteome</keyword>
<reference evidence="4 5" key="1">
    <citation type="submission" date="2019-08" db="EMBL/GenBank/DDBJ databases">
        <title>Whole genome sequencing of chitin degrading bacteria Chitinophaga pinensis YS16.</title>
        <authorList>
            <person name="Singh R.P."/>
            <person name="Manchanda G."/>
            <person name="Maurya I.K."/>
            <person name="Joshi N.K."/>
            <person name="Srivastava A.K."/>
        </authorList>
    </citation>
    <scope>NUCLEOTIDE SEQUENCE [LARGE SCALE GENOMIC DNA]</scope>
    <source>
        <strain evidence="4 5">YS-16</strain>
    </source>
</reference>
<protein>
    <recommendedName>
        <fullName evidence="3">TonB-dependent receptor plug domain-containing protein</fullName>
    </recommendedName>
</protein>
<keyword evidence="1" id="KW-0998">Cell outer membrane</keyword>
<keyword evidence="1" id="KW-0813">Transport</keyword>
<comment type="caution">
    <text evidence="4">The sequence shown here is derived from an EMBL/GenBank/DDBJ whole genome shotgun (WGS) entry which is preliminary data.</text>
</comment>
<comment type="similarity">
    <text evidence="1">Belongs to the TonB-dependent receptor family.</text>
</comment>
<dbReference type="EMBL" id="VOHS01000030">
    <property type="protein sequence ID" value="TWV97403.1"/>
    <property type="molecule type" value="Genomic_DNA"/>
</dbReference>
<evidence type="ECO:0000256" key="1">
    <source>
        <dbReference type="PROSITE-ProRule" id="PRU01360"/>
    </source>
</evidence>
<dbReference type="Gene3D" id="2.60.40.1120">
    <property type="entry name" value="Carboxypeptidase-like, regulatory domain"/>
    <property type="match status" value="1"/>
</dbReference>
<organism evidence="4 5">
    <name type="scientific">Chitinophaga pinensis</name>
    <dbReference type="NCBI Taxonomy" id="79329"/>
    <lineage>
        <taxon>Bacteria</taxon>
        <taxon>Pseudomonadati</taxon>
        <taxon>Bacteroidota</taxon>
        <taxon>Chitinophagia</taxon>
        <taxon>Chitinophagales</taxon>
        <taxon>Chitinophagaceae</taxon>
        <taxon>Chitinophaga</taxon>
    </lineage>
</organism>
<evidence type="ECO:0000313" key="4">
    <source>
        <dbReference type="EMBL" id="TWV97403.1"/>
    </source>
</evidence>
<dbReference type="Proteomes" id="UP000318815">
    <property type="component" value="Unassembled WGS sequence"/>
</dbReference>